<evidence type="ECO:0000256" key="7">
    <source>
        <dbReference type="ARBA" id="ARBA00022840"/>
    </source>
</evidence>
<dbReference type="PROSITE" id="PS50929">
    <property type="entry name" value="ABC_TM1F"/>
    <property type="match status" value="2"/>
</dbReference>
<dbReference type="InterPro" id="IPR017871">
    <property type="entry name" value="ABC_transporter-like_CS"/>
</dbReference>
<feature type="transmembrane region" description="Helical" evidence="11">
    <location>
        <begin position="323"/>
        <end position="346"/>
    </location>
</feature>
<dbReference type="GO" id="GO:0016887">
    <property type="term" value="F:ATP hydrolysis activity"/>
    <property type="evidence" value="ECO:0007669"/>
    <property type="project" value="InterPro"/>
</dbReference>
<dbReference type="PROSITE" id="PS50893">
    <property type="entry name" value="ABC_TRANSPORTER_2"/>
    <property type="match status" value="2"/>
</dbReference>
<evidence type="ECO:0000256" key="10">
    <source>
        <dbReference type="SAM" id="MobiDB-lite"/>
    </source>
</evidence>
<dbReference type="CDD" id="cd18603">
    <property type="entry name" value="ABC_6TM_MRP1_2_3_6_D2_like"/>
    <property type="match status" value="1"/>
</dbReference>
<dbReference type="SUPFAM" id="SSF52540">
    <property type="entry name" value="P-loop containing nucleoside triphosphate hydrolases"/>
    <property type="match status" value="2"/>
</dbReference>
<feature type="transmembrane region" description="Helical" evidence="11">
    <location>
        <begin position="239"/>
        <end position="258"/>
    </location>
</feature>
<gene>
    <name evidence="14" type="ORF">ACHHYP_11500</name>
</gene>
<comment type="subcellular location">
    <subcellularLocation>
        <location evidence="1">Vacuole membrane</location>
        <topology evidence="1">Multi-pass membrane protein</topology>
    </subcellularLocation>
</comment>
<proteinExistence type="predicted"/>
<comment type="caution">
    <text evidence="14">The sequence shown here is derived from an EMBL/GenBank/DDBJ whole genome shotgun (WGS) entry which is preliminary data.</text>
</comment>
<keyword evidence="9 11" id="KW-0472">Membrane</keyword>
<evidence type="ECO:0000256" key="1">
    <source>
        <dbReference type="ARBA" id="ARBA00004128"/>
    </source>
</evidence>
<keyword evidence="3" id="KW-0926">Vacuole</keyword>
<dbReference type="FunFam" id="3.40.50.300:FF:000997">
    <property type="entry name" value="Multidrug resistance-associated protein 1"/>
    <property type="match status" value="1"/>
</dbReference>
<dbReference type="InterPro" id="IPR027417">
    <property type="entry name" value="P-loop_NTPase"/>
</dbReference>
<dbReference type="Gene3D" id="1.20.1560.10">
    <property type="entry name" value="ABC transporter type 1, transmembrane domain"/>
    <property type="match status" value="2"/>
</dbReference>
<dbReference type="InterPro" id="IPR036640">
    <property type="entry name" value="ABC1_TM_sf"/>
</dbReference>
<feature type="domain" description="ABC transporter" evidence="12">
    <location>
        <begin position="1044"/>
        <end position="1270"/>
    </location>
</feature>
<reference evidence="14 15" key="1">
    <citation type="journal article" date="2014" name="Genome Biol. Evol.">
        <title>The secreted proteins of Achlya hypogyna and Thraustotheca clavata identify the ancestral oomycete secretome and reveal gene acquisitions by horizontal gene transfer.</title>
        <authorList>
            <person name="Misner I."/>
            <person name="Blouin N."/>
            <person name="Leonard G."/>
            <person name="Richards T.A."/>
            <person name="Lane C.E."/>
        </authorList>
    </citation>
    <scope>NUCLEOTIDE SEQUENCE [LARGE SCALE GENOMIC DNA]</scope>
    <source>
        <strain evidence="14 15">ATCC 48635</strain>
    </source>
</reference>
<sequence>MAAIARKQERQPLLVKDDGYGDRCPEEMGGFCSSVFFSWLTPLLDLGNKRPLEFGDLYQLNPADRAVRISETFQRYWDKELTRSSPRLWWALSRAFGAPFLVAGLLKLVHDSLQFVGPLVIKLIIEFLSEPEAELNTGLLYAAIIFVAGVGQSFALRQYFFYCFETGLRLRSAVVTAVYHKSLVLSASAKGARSTGEITNLMSIDAQRLQEITNYLHAIWYALFQIIVSSYLLYVQLGVAFVAGVVVMLLIIPATAAISNMMRSLQKRLMTVKDERVKVVYEVLSGIKVIKLQAWENSFTARVMEFRTNELDRLRTYIYARSFSSVVFNGVPSLVTVASFAAYVVLGNTLDVGTALTSLALFNILRFPLFMLPNVINSLVEAQVSFTRLTEFFLLEERAPVTAGDLPATGIRLRHANFTYAASDAAEPSAPVLRDVNLDLRSDHLVAVVGRVGAGKSTLLGGMLGDATCAGGSVHLKGSVAYVSQQPFIQNATLRDNITFGLPFEHAKYQEAVRVASLAADLRILPGGDLTEIGEKGINLSGGQRTRVAIARAVYQDADIYLFDDPLAAVDSHVGADIFKQCIQTALKGKLVVLVTNGLHFLKDCDAVVVLADGRIAEHGSFADLVALPQGVLATLMQSVQTAPADEVYDAATISDAAPTAAVETEDRRRRTSSTRSDVDGDAGGEGALIVDEDRATGDVPWATYKVWIRACGGFGVAFWVVFWYVLSQAVNIASTFWLSYWSEQASTTKDDQLYYFWIFTALNGGYTLTLFVRIMVLYLAGLRGSKLLFNQLLAQVLRAPMSFFDTTPLGRIVNRLSKDVYAIDETIPANWGMLFGTLFSVISTLATVVYVTPYFTVILGPLAWMYYRSQRFFVKTSRELQRLDSISRSPIYALLTETLEGIATIRAFGAETQFAARNEALLDRNQRAYFLNFSANCWLALRLEFAGTVVATAAALFAVCGHQADNSVAFAGLAGVSLSYAFSVTQSLNWSVRMLSTIQTQMVSVERVHNYCVMDTEAELCAPPAVQARLQAQAWPSEGGVVFEHVDLRYRPGLPRVLRDLSFAIRPKEKVGIVGRTGAGKSSLVVALMRIVEPTRGRILLDGVDVTTIGLHDLRDQISIIPQDPVLFSGSVRSNLDPFGRYDDAALWTAVKRAHLAVATLDDKVDERGQNFSVGERQLICIARALLKKSKVILMDEATASIDANTDRLIQQSIREEFVECTTLTIAHRINTILDCDRILVMDKGGAAEFDAPAELLKNPHGLFTNLVAHWRDGADE</sequence>
<feature type="transmembrane region" description="Helical" evidence="11">
    <location>
        <begin position="88"/>
        <end position="109"/>
    </location>
</feature>
<dbReference type="SUPFAM" id="SSF90123">
    <property type="entry name" value="ABC transporter transmembrane region"/>
    <property type="match status" value="2"/>
</dbReference>
<dbReference type="InterPro" id="IPR050173">
    <property type="entry name" value="ABC_transporter_C-like"/>
</dbReference>
<evidence type="ECO:0000256" key="4">
    <source>
        <dbReference type="ARBA" id="ARBA00022692"/>
    </source>
</evidence>
<dbReference type="Pfam" id="PF00664">
    <property type="entry name" value="ABC_membrane"/>
    <property type="match status" value="2"/>
</dbReference>
<dbReference type="STRING" id="1202772.A0A1V9YJ59"/>
<feature type="transmembrane region" description="Helical" evidence="11">
    <location>
        <begin position="839"/>
        <end position="868"/>
    </location>
</feature>
<dbReference type="InterPro" id="IPR003593">
    <property type="entry name" value="AAA+_ATPase"/>
</dbReference>
<dbReference type="PANTHER" id="PTHR24223:SF443">
    <property type="entry name" value="MULTIDRUG-RESISTANCE LIKE PROTEIN 1, ISOFORM I"/>
    <property type="match status" value="1"/>
</dbReference>
<evidence type="ECO:0000259" key="13">
    <source>
        <dbReference type="PROSITE" id="PS50929"/>
    </source>
</evidence>
<dbReference type="PANTHER" id="PTHR24223">
    <property type="entry name" value="ATP-BINDING CASSETTE SUB-FAMILY C"/>
    <property type="match status" value="1"/>
</dbReference>
<feature type="domain" description="ABC transmembrane type-1" evidence="13">
    <location>
        <begin position="101"/>
        <end position="381"/>
    </location>
</feature>
<accession>A0A1V9YJ59</accession>
<dbReference type="InterPro" id="IPR011527">
    <property type="entry name" value="ABC1_TM_dom"/>
</dbReference>
<dbReference type="InterPro" id="IPR003439">
    <property type="entry name" value="ABC_transporter-like_ATP-bd"/>
</dbReference>
<feature type="region of interest" description="Disordered" evidence="10">
    <location>
        <begin position="659"/>
        <end position="686"/>
    </location>
</feature>
<evidence type="ECO:0000256" key="5">
    <source>
        <dbReference type="ARBA" id="ARBA00022737"/>
    </source>
</evidence>
<feature type="domain" description="ABC transporter" evidence="12">
    <location>
        <begin position="413"/>
        <end position="638"/>
    </location>
</feature>
<feature type="transmembrane region" description="Helical" evidence="11">
    <location>
        <begin position="212"/>
        <end position="233"/>
    </location>
</feature>
<keyword evidence="6" id="KW-0547">Nucleotide-binding</keyword>
<protein>
    <submittedName>
        <fullName evidence="14">ATP-binding Cassette (ABC) Superfamily</fullName>
    </submittedName>
</protein>
<dbReference type="Proteomes" id="UP000243579">
    <property type="component" value="Unassembled WGS sequence"/>
</dbReference>
<dbReference type="FunFam" id="1.20.1560.10:FF:000063">
    <property type="entry name" value="Multidrug resistance protein ABC transporter"/>
    <property type="match status" value="1"/>
</dbReference>
<evidence type="ECO:0000256" key="6">
    <source>
        <dbReference type="ARBA" id="ARBA00022741"/>
    </source>
</evidence>
<dbReference type="GO" id="GO:0005774">
    <property type="term" value="C:vacuolar membrane"/>
    <property type="evidence" value="ECO:0007669"/>
    <property type="project" value="UniProtKB-SubCell"/>
</dbReference>
<evidence type="ECO:0000256" key="9">
    <source>
        <dbReference type="ARBA" id="ARBA00023136"/>
    </source>
</evidence>
<dbReference type="SMART" id="SM00382">
    <property type="entry name" value="AAA"/>
    <property type="match status" value="2"/>
</dbReference>
<keyword evidence="5" id="KW-0677">Repeat</keyword>
<dbReference type="CDD" id="cd03244">
    <property type="entry name" value="ABCC_MRP_domain2"/>
    <property type="match status" value="1"/>
</dbReference>
<evidence type="ECO:0000259" key="12">
    <source>
        <dbReference type="PROSITE" id="PS50893"/>
    </source>
</evidence>
<dbReference type="EMBL" id="JNBR01001613">
    <property type="protein sequence ID" value="OQR85717.1"/>
    <property type="molecule type" value="Genomic_DNA"/>
</dbReference>
<dbReference type="PROSITE" id="PS00211">
    <property type="entry name" value="ABC_TRANSPORTER_1"/>
    <property type="match status" value="2"/>
</dbReference>
<dbReference type="Pfam" id="PF00005">
    <property type="entry name" value="ABC_tran"/>
    <property type="match status" value="2"/>
</dbReference>
<feature type="transmembrane region" description="Helical" evidence="11">
    <location>
        <begin position="755"/>
        <end position="781"/>
    </location>
</feature>
<feature type="transmembrane region" description="Helical" evidence="11">
    <location>
        <begin position="139"/>
        <end position="162"/>
    </location>
</feature>
<dbReference type="GO" id="GO:0140359">
    <property type="term" value="F:ABC-type transporter activity"/>
    <property type="evidence" value="ECO:0007669"/>
    <property type="project" value="InterPro"/>
</dbReference>
<keyword evidence="4 11" id="KW-0812">Transmembrane</keyword>
<dbReference type="GO" id="GO:0005524">
    <property type="term" value="F:ATP binding"/>
    <property type="evidence" value="ECO:0007669"/>
    <property type="project" value="UniProtKB-KW"/>
</dbReference>
<dbReference type="CDD" id="cd18595">
    <property type="entry name" value="ABC_6TM_MRP1_2_3_6_D1_like"/>
    <property type="match status" value="1"/>
</dbReference>
<dbReference type="AlphaFoldDB" id="A0A1V9YJ59"/>
<keyword evidence="2" id="KW-0813">Transport</keyword>
<evidence type="ECO:0000313" key="14">
    <source>
        <dbReference type="EMBL" id="OQR85717.1"/>
    </source>
</evidence>
<evidence type="ECO:0000256" key="11">
    <source>
        <dbReference type="SAM" id="Phobius"/>
    </source>
</evidence>
<feature type="domain" description="ABC transmembrane type-1" evidence="13">
    <location>
        <begin position="719"/>
        <end position="1001"/>
    </location>
</feature>
<dbReference type="CDD" id="cd03250">
    <property type="entry name" value="ABCC_MRP_domain1"/>
    <property type="match status" value="1"/>
</dbReference>
<keyword evidence="8 11" id="KW-1133">Transmembrane helix</keyword>
<evidence type="ECO:0000313" key="15">
    <source>
        <dbReference type="Proteomes" id="UP000243579"/>
    </source>
</evidence>
<name>A0A1V9YJ59_ACHHY</name>
<dbReference type="FunFam" id="3.40.50.300:FF:000163">
    <property type="entry name" value="Multidrug resistance-associated protein member 4"/>
    <property type="match status" value="1"/>
</dbReference>
<keyword evidence="7 14" id="KW-0067">ATP-binding</keyword>
<dbReference type="Gene3D" id="3.40.50.300">
    <property type="entry name" value="P-loop containing nucleotide triphosphate hydrolases"/>
    <property type="match status" value="2"/>
</dbReference>
<dbReference type="OrthoDB" id="6500128at2759"/>
<evidence type="ECO:0000256" key="8">
    <source>
        <dbReference type="ARBA" id="ARBA00022989"/>
    </source>
</evidence>
<evidence type="ECO:0000256" key="3">
    <source>
        <dbReference type="ARBA" id="ARBA00022554"/>
    </source>
</evidence>
<organism evidence="14 15">
    <name type="scientific">Achlya hypogyna</name>
    <name type="common">Oomycete</name>
    <name type="synonym">Protoachlya hypogyna</name>
    <dbReference type="NCBI Taxonomy" id="1202772"/>
    <lineage>
        <taxon>Eukaryota</taxon>
        <taxon>Sar</taxon>
        <taxon>Stramenopiles</taxon>
        <taxon>Oomycota</taxon>
        <taxon>Saprolegniomycetes</taxon>
        <taxon>Saprolegniales</taxon>
        <taxon>Achlyaceae</taxon>
        <taxon>Achlya</taxon>
    </lineage>
</organism>
<dbReference type="FunFam" id="1.20.1560.10:FF:000020">
    <property type="entry name" value="ABC metal ion transporter"/>
    <property type="match status" value="1"/>
</dbReference>
<evidence type="ECO:0000256" key="2">
    <source>
        <dbReference type="ARBA" id="ARBA00022448"/>
    </source>
</evidence>
<keyword evidence="15" id="KW-1185">Reference proteome</keyword>
<dbReference type="GO" id="GO:0000323">
    <property type="term" value="C:lytic vacuole"/>
    <property type="evidence" value="ECO:0007669"/>
    <property type="project" value="UniProtKB-ARBA"/>
</dbReference>